<keyword evidence="2" id="KW-1185">Reference proteome</keyword>
<dbReference type="RefSeq" id="WP_380149002.1">
    <property type="nucleotide sequence ID" value="NZ_JBHUOR010000138.1"/>
</dbReference>
<comment type="caution">
    <text evidence="1">The sequence shown here is derived from an EMBL/GenBank/DDBJ whole genome shotgun (WGS) entry which is preliminary data.</text>
</comment>
<sequence length="184" mass="21684">MNENDILAISIENVINLINNSILLIREFDKELKKLGYSPYDENNLGNMTSNFIHQNPSDEVTIFPKYISRTYTENYRKKSKKIIQISIQFYHEKQHNLAPQIISSVIVIPLSHSSKYESYWIADIAFKFNNYDDLLKNGEINRFKDSSNFLNIFWFNDLIKFNNPTDVKNECLKIQKEFENASI</sequence>
<protein>
    <submittedName>
        <fullName evidence="1">Uncharacterized protein</fullName>
    </submittedName>
</protein>
<dbReference type="Proteomes" id="UP001597568">
    <property type="component" value="Unassembled WGS sequence"/>
</dbReference>
<proteinExistence type="predicted"/>
<evidence type="ECO:0000313" key="2">
    <source>
        <dbReference type="Proteomes" id="UP001597568"/>
    </source>
</evidence>
<name>A0ABW5Y513_9BACL</name>
<accession>A0ABW5Y513</accession>
<reference evidence="2" key="1">
    <citation type="journal article" date="2019" name="Int. J. Syst. Evol. Microbiol.">
        <title>The Global Catalogue of Microorganisms (GCM) 10K type strain sequencing project: providing services to taxonomists for standard genome sequencing and annotation.</title>
        <authorList>
            <consortium name="The Broad Institute Genomics Platform"/>
            <consortium name="The Broad Institute Genome Sequencing Center for Infectious Disease"/>
            <person name="Wu L."/>
            <person name="Ma J."/>
        </authorList>
    </citation>
    <scope>NUCLEOTIDE SEQUENCE [LARGE SCALE GENOMIC DNA]</scope>
    <source>
        <strain evidence="2">KCTC 33522</strain>
    </source>
</reference>
<evidence type="ECO:0000313" key="1">
    <source>
        <dbReference type="EMBL" id="MFD2870367.1"/>
    </source>
</evidence>
<gene>
    <name evidence="1" type="ORF">ACFSY7_17885</name>
</gene>
<organism evidence="1 2">
    <name type="scientific">Kurthia populi</name>
    <dbReference type="NCBI Taxonomy" id="1562132"/>
    <lineage>
        <taxon>Bacteria</taxon>
        <taxon>Bacillati</taxon>
        <taxon>Bacillota</taxon>
        <taxon>Bacilli</taxon>
        <taxon>Bacillales</taxon>
        <taxon>Caryophanaceae</taxon>
        <taxon>Kurthia</taxon>
    </lineage>
</organism>
<dbReference type="EMBL" id="JBHUOR010000138">
    <property type="protein sequence ID" value="MFD2870367.1"/>
    <property type="molecule type" value="Genomic_DNA"/>
</dbReference>